<dbReference type="InterPro" id="IPR001073">
    <property type="entry name" value="C1q_dom"/>
</dbReference>
<name>A0AAD9L5A5_RIDPI</name>
<dbReference type="PANTHER" id="PTHR15427:SF52">
    <property type="entry name" value="C1Q DOMAIN-CONTAINING PROTEIN"/>
    <property type="match status" value="1"/>
</dbReference>
<dbReference type="GO" id="GO:0005576">
    <property type="term" value="C:extracellular region"/>
    <property type="evidence" value="ECO:0007669"/>
    <property type="project" value="UniProtKB-SubCell"/>
</dbReference>
<dbReference type="Proteomes" id="UP001209878">
    <property type="component" value="Unassembled WGS sequence"/>
</dbReference>
<evidence type="ECO:0000259" key="7">
    <source>
        <dbReference type="PROSITE" id="PS50871"/>
    </source>
</evidence>
<dbReference type="PANTHER" id="PTHR15427">
    <property type="entry name" value="EMILIN ELASTIN MICROFIBRIL INTERFACE-LOCATED PROTEIN ELASTIN MICROFIBRIL INTERFACER"/>
    <property type="match status" value="1"/>
</dbReference>
<dbReference type="InterPro" id="IPR050392">
    <property type="entry name" value="Collagen/C1q_domain"/>
</dbReference>
<evidence type="ECO:0000313" key="8">
    <source>
        <dbReference type="EMBL" id="KAK2183170.1"/>
    </source>
</evidence>
<dbReference type="SUPFAM" id="SSF49842">
    <property type="entry name" value="TNF-like"/>
    <property type="match status" value="1"/>
</dbReference>
<keyword evidence="4" id="KW-0176">Collagen</keyword>
<dbReference type="SMART" id="SM00110">
    <property type="entry name" value="C1Q"/>
    <property type="match status" value="1"/>
</dbReference>
<evidence type="ECO:0000256" key="4">
    <source>
        <dbReference type="ARBA" id="ARBA00023119"/>
    </source>
</evidence>
<reference evidence="8" key="1">
    <citation type="journal article" date="2023" name="Mol. Biol. Evol.">
        <title>Third-Generation Sequencing Reveals the Adaptive Role of the Epigenome in Three Deep-Sea Polychaetes.</title>
        <authorList>
            <person name="Perez M."/>
            <person name="Aroh O."/>
            <person name="Sun Y."/>
            <person name="Lan Y."/>
            <person name="Juniper S.K."/>
            <person name="Young C.R."/>
            <person name="Angers B."/>
            <person name="Qian P.Y."/>
        </authorList>
    </citation>
    <scope>NUCLEOTIDE SEQUENCE</scope>
    <source>
        <strain evidence="8">R07B-5</strain>
    </source>
</reference>
<comment type="subcellular location">
    <subcellularLocation>
        <location evidence="1">Secreted</location>
    </subcellularLocation>
</comment>
<evidence type="ECO:0000256" key="5">
    <source>
        <dbReference type="SAM" id="MobiDB-lite"/>
    </source>
</evidence>
<dbReference type="Gene3D" id="2.60.120.40">
    <property type="match status" value="1"/>
</dbReference>
<evidence type="ECO:0000256" key="1">
    <source>
        <dbReference type="ARBA" id="ARBA00004613"/>
    </source>
</evidence>
<dbReference type="Pfam" id="PF01391">
    <property type="entry name" value="Collagen"/>
    <property type="match status" value="1"/>
</dbReference>
<keyword evidence="2" id="KW-0964">Secreted</keyword>
<evidence type="ECO:0000256" key="2">
    <source>
        <dbReference type="ARBA" id="ARBA00022525"/>
    </source>
</evidence>
<dbReference type="AlphaFoldDB" id="A0AAD9L5A5"/>
<dbReference type="InterPro" id="IPR008160">
    <property type="entry name" value="Collagen"/>
</dbReference>
<comment type="caution">
    <text evidence="8">The sequence shown here is derived from an EMBL/GenBank/DDBJ whole genome shotgun (WGS) entry which is preliminary data.</text>
</comment>
<evidence type="ECO:0000256" key="6">
    <source>
        <dbReference type="SAM" id="SignalP"/>
    </source>
</evidence>
<dbReference type="Pfam" id="PF00386">
    <property type="entry name" value="C1q"/>
    <property type="match status" value="1"/>
</dbReference>
<accession>A0AAD9L5A5</accession>
<feature type="signal peptide" evidence="6">
    <location>
        <begin position="1"/>
        <end position="22"/>
    </location>
</feature>
<feature type="chain" id="PRO_5042081843" description="C1q domain-containing protein" evidence="6">
    <location>
        <begin position="23"/>
        <end position="258"/>
    </location>
</feature>
<organism evidence="8 9">
    <name type="scientific">Ridgeia piscesae</name>
    <name type="common">Tubeworm</name>
    <dbReference type="NCBI Taxonomy" id="27915"/>
    <lineage>
        <taxon>Eukaryota</taxon>
        <taxon>Metazoa</taxon>
        <taxon>Spiralia</taxon>
        <taxon>Lophotrochozoa</taxon>
        <taxon>Annelida</taxon>
        <taxon>Polychaeta</taxon>
        <taxon>Sedentaria</taxon>
        <taxon>Canalipalpata</taxon>
        <taxon>Sabellida</taxon>
        <taxon>Siboglinidae</taxon>
        <taxon>Ridgeia</taxon>
    </lineage>
</organism>
<evidence type="ECO:0000256" key="3">
    <source>
        <dbReference type="ARBA" id="ARBA00022729"/>
    </source>
</evidence>
<gene>
    <name evidence="8" type="ORF">NP493_321g01008</name>
</gene>
<sequence>MMCLRVLLVASLLLLKPTSAEAKLSKNKLKTNKYVDKTMSQCTRCVGGPSGVAGPPGPLGVQGIQGIQGVQGPQGVRGATGAPGVAGRNGIDGESGPPGQKGQRGLPGKPGRRHVTIADSVAFSVTMDTDMSKTSEYRVVKFNVVLSNLGGHYDVTSGVFTAPKNATYMVGFNGVSYDGQSTLLHLVRNSTRLLSAYDSAGCTCKGVPRDKGSAGNVAILTLQRGDRLWVELPDRYGLHNAPYHNYATFYGYMLFPIT</sequence>
<feature type="region of interest" description="Disordered" evidence="5">
    <location>
        <begin position="70"/>
        <end position="113"/>
    </location>
</feature>
<dbReference type="PROSITE" id="PS50871">
    <property type="entry name" value="C1Q"/>
    <property type="match status" value="1"/>
</dbReference>
<keyword evidence="3 6" id="KW-0732">Signal</keyword>
<feature type="domain" description="C1q" evidence="7">
    <location>
        <begin position="116"/>
        <end position="258"/>
    </location>
</feature>
<evidence type="ECO:0000313" key="9">
    <source>
        <dbReference type="Proteomes" id="UP001209878"/>
    </source>
</evidence>
<dbReference type="EMBL" id="JAODUO010000320">
    <property type="protein sequence ID" value="KAK2183170.1"/>
    <property type="molecule type" value="Genomic_DNA"/>
</dbReference>
<dbReference type="PRINTS" id="PR00007">
    <property type="entry name" value="COMPLEMNTC1Q"/>
</dbReference>
<proteinExistence type="predicted"/>
<protein>
    <recommendedName>
        <fullName evidence="7">C1q domain-containing protein</fullName>
    </recommendedName>
</protein>
<keyword evidence="9" id="KW-1185">Reference proteome</keyword>
<dbReference type="InterPro" id="IPR008983">
    <property type="entry name" value="Tumour_necrosis_fac-like_dom"/>
</dbReference>